<evidence type="ECO:0000313" key="2">
    <source>
        <dbReference type="Proteomes" id="UP000094580"/>
    </source>
</evidence>
<sequence>MQILTVCLIYSGVIVLYLLFKKVQYNKRQKNVINFFLYYNRRKSNVNRDTKRTGDIIYLMPQSTLNKGVLRKRKDDFE</sequence>
<organism evidence="1 2">
    <name type="scientific">Gottfriedia luciferensis</name>
    <dbReference type="NCBI Taxonomy" id="178774"/>
    <lineage>
        <taxon>Bacteria</taxon>
        <taxon>Bacillati</taxon>
        <taxon>Bacillota</taxon>
        <taxon>Bacilli</taxon>
        <taxon>Bacillales</taxon>
        <taxon>Bacillaceae</taxon>
        <taxon>Gottfriedia</taxon>
    </lineage>
</organism>
<gene>
    <name evidence="1" type="ORF">BED47_03070</name>
</gene>
<dbReference type="Proteomes" id="UP000094580">
    <property type="component" value="Unassembled WGS sequence"/>
</dbReference>
<protein>
    <submittedName>
        <fullName evidence="1">Uncharacterized protein</fullName>
    </submittedName>
</protein>
<reference evidence="1 2" key="1">
    <citation type="submission" date="2016-07" db="EMBL/GenBank/DDBJ databases">
        <authorList>
            <person name="Townsley L."/>
            <person name="Shank E.A."/>
        </authorList>
    </citation>
    <scope>NUCLEOTIDE SEQUENCE [LARGE SCALE GENOMIC DNA]</scope>
    <source>
        <strain evidence="1 2">CH01</strain>
    </source>
</reference>
<comment type="caution">
    <text evidence="1">The sequence shown here is derived from an EMBL/GenBank/DDBJ whole genome shotgun (WGS) entry which is preliminary data.</text>
</comment>
<keyword evidence="2" id="KW-1185">Reference proteome</keyword>
<proteinExistence type="predicted"/>
<evidence type="ECO:0000313" key="1">
    <source>
        <dbReference type="EMBL" id="ODG93284.1"/>
    </source>
</evidence>
<dbReference type="EMBL" id="MDKC01000002">
    <property type="protein sequence ID" value="ODG93284.1"/>
    <property type="molecule type" value="Genomic_DNA"/>
</dbReference>
<accession>A0ABX2ZXZ9</accession>
<name>A0ABX2ZXZ9_9BACI</name>